<keyword evidence="2" id="KW-1185">Reference proteome</keyword>
<sequence>MEKLRGRIVYRSPETEEAIWAEPKRLLEVHIPARCEDKNVERQLSSKEGR</sequence>
<evidence type="ECO:0000313" key="2">
    <source>
        <dbReference type="Proteomes" id="UP000018721"/>
    </source>
</evidence>
<dbReference type="EMBL" id="ANIZ01001301">
    <property type="protein sequence ID" value="ETI48371.1"/>
    <property type="molecule type" value="Genomic_DNA"/>
</dbReference>
<comment type="caution">
    <text evidence="1">The sequence shown here is derived from an EMBL/GenBank/DDBJ whole genome shotgun (WGS) entry which is preliminary data.</text>
</comment>
<dbReference type="AlphaFoldDB" id="V9FB95"/>
<reference evidence="1 2" key="1">
    <citation type="submission" date="2013-11" db="EMBL/GenBank/DDBJ databases">
        <title>The Genome Sequence of Phytophthora parasitica P1569.</title>
        <authorList>
            <consortium name="The Broad Institute Genomics Platform"/>
            <person name="Russ C."/>
            <person name="Tyler B."/>
            <person name="Panabieres F."/>
            <person name="Shan W."/>
            <person name="Tripathy S."/>
            <person name="Grunwald N."/>
            <person name="Machado M."/>
            <person name="Johnson C.S."/>
            <person name="Arredondo F."/>
            <person name="Hong C."/>
            <person name="Coffey M."/>
            <person name="Young S.K."/>
            <person name="Zeng Q."/>
            <person name="Gargeya S."/>
            <person name="Fitzgerald M."/>
            <person name="Abouelleil A."/>
            <person name="Alvarado L."/>
            <person name="Chapman S.B."/>
            <person name="Gainer-Dewar J."/>
            <person name="Goldberg J."/>
            <person name="Griggs A."/>
            <person name="Gujja S."/>
            <person name="Hansen M."/>
            <person name="Howarth C."/>
            <person name="Imamovic A."/>
            <person name="Ireland A."/>
            <person name="Larimer J."/>
            <person name="McCowan C."/>
            <person name="Murphy C."/>
            <person name="Pearson M."/>
            <person name="Poon T.W."/>
            <person name="Priest M."/>
            <person name="Roberts A."/>
            <person name="Saif S."/>
            <person name="Shea T."/>
            <person name="Sykes S."/>
            <person name="Wortman J."/>
            <person name="Nusbaum C."/>
            <person name="Birren B."/>
        </authorList>
    </citation>
    <scope>NUCLEOTIDE SEQUENCE [LARGE SCALE GENOMIC DNA]</scope>
    <source>
        <strain evidence="1 2">P1569</strain>
    </source>
</reference>
<organism evidence="1 2">
    <name type="scientific">Phytophthora nicotianae P1569</name>
    <dbReference type="NCBI Taxonomy" id="1317065"/>
    <lineage>
        <taxon>Eukaryota</taxon>
        <taxon>Sar</taxon>
        <taxon>Stramenopiles</taxon>
        <taxon>Oomycota</taxon>
        <taxon>Peronosporomycetes</taxon>
        <taxon>Peronosporales</taxon>
        <taxon>Peronosporaceae</taxon>
        <taxon>Phytophthora</taxon>
    </lineage>
</organism>
<protein>
    <submittedName>
        <fullName evidence="1">Uncharacterized protein</fullName>
    </submittedName>
</protein>
<name>V9FB95_PHYNI</name>
<evidence type="ECO:0000313" key="1">
    <source>
        <dbReference type="EMBL" id="ETI48371.1"/>
    </source>
</evidence>
<accession>V9FB95</accession>
<proteinExistence type="predicted"/>
<gene>
    <name evidence="1" type="ORF">F443_07596</name>
</gene>
<dbReference type="Proteomes" id="UP000018721">
    <property type="component" value="Unassembled WGS sequence"/>
</dbReference>
<dbReference type="HOGENOM" id="CLU_3128365_0_0_1"/>